<keyword evidence="3" id="KW-0560">Oxidoreductase</keyword>
<feature type="domain" description="VOC" evidence="2">
    <location>
        <begin position="74"/>
        <end position="214"/>
    </location>
</feature>
<sequence>MKSLYILLAAFLIVSGHCGAQTPPAELPEMVESQQEAKKLGALIVEKPDPRLTYRKNWRRKSGKKPQQSKAKLGVAAIGIVVSDINASLDFYKNVLGMVEVGEFELDADWSAEAGAANNQPFKVKRLKQKDNPAATEIKLAYFEEPVKRSDLGGINDRAGVNYLTFYYSAKDFQKILDQSKKFNIQKLGWVKRDAYQLVFLRDPDNVFIEIVSRKER</sequence>
<keyword evidence="1" id="KW-0732">Signal</keyword>
<dbReference type="SUPFAM" id="SSF54593">
    <property type="entry name" value="Glyoxalase/Bleomycin resistance protein/Dihydroxybiphenyl dioxygenase"/>
    <property type="match status" value="1"/>
</dbReference>
<accession>A0A4R6TSR8</accession>
<name>A0A4R6TSR8_9FLAO</name>
<evidence type="ECO:0000256" key="1">
    <source>
        <dbReference type="SAM" id="SignalP"/>
    </source>
</evidence>
<keyword evidence="3" id="KW-0223">Dioxygenase</keyword>
<dbReference type="AlphaFoldDB" id="A0A4R6TSR8"/>
<evidence type="ECO:0000313" key="4">
    <source>
        <dbReference type="Proteomes" id="UP000295468"/>
    </source>
</evidence>
<dbReference type="Pfam" id="PF00903">
    <property type="entry name" value="Glyoxalase"/>
    <property type="match status" value="1"/>
</dbReference>
<keyword evidence="4" id="KW-1185">Reference proteome</keyword>
<dbReference type="RefSeq" id="WP_133643363.1">
    <property type="nucleotide sequence ID" value="NZ_SNYI01000001.1"/>
</dbReference>
<evidence type="ECO:0000313" key="3">
    <source>
        <dbReference type="EMBL" id="TDQ33367.1"/>
    </source>
</evidence>
<dbReference type="PROSITE" id="PS51819">
    <property type="entry name" value="VOC"/>
    <property type="match status" value="1"/>
</dbReference>
<feature type="chain" id="PRO_5020963820" evidence="1">
    <location>
        <begin position="21"/>
        <end position="217"/>
    </location>
</feature>
<protein>
    <submittedName>
        <fullName evidence="3">Catechol 2,3-dioxygenase-like lactoylglutathione lyase family enzyme</fullName>
    </submittedName>
</protein>
<feature type="signal peptide" evidence="1">
    <location>
        <begin position="1"/>
        <end position="20"/>
    </location>
</feature>
<dbReference type="InterPro" id="IPR029068">
    <property type="entry name" value="Glyas_Bleomycin-R_OHBP_Dase"/>
</dbReference>
<dbReference type="OrthoDB" id="9792626at2"/>
<reference evidence="3 4" key="1">
    <citation type="submission" date="2019-03" db="EMBL/GenBank/DDBJ databases">
        <title>Genomic Encyclopedia of Archaeal and Bacterial Type Strains, Phase II (KMG-II): from individual species to whole genera.</title>
        <authorList>
            <person name="Goeker M."/>
        </authorList>
    </citation>
    <scope>NUCLEOTIDE SEQUENCE [LARGE SCALE GENOMIC DNA]</scope>
    <source>
        <strain evidence="3 4">DSM 18435</strain>
    </source>
</reference>
<proteinExistence type="predicted"/>
<dbReference type="GO" id="GO:0051213">
    <property type="term" value="F:dioxygenase activity"/>
    <property type="evidence" value="ECO:0007669"/>
    <property type="project" value="UniProtKB-KW"/>
</dbReference>
<organism evidence="3 4">
    <name type="scientific">Zeaxanthinibacter enoshimensis</name>
    <dbReference type="NCBI Taxonomy" id="392009"/>
    <lineage>
        <taxon>Bacteria</taxon>
        <taxon>Pseudomonadati</taxon>
        <taxon>Bacteroidota</taxon>
        <taxon>Flavobacteriia</taxon>
        <taxon>Flavobacteriales</taxon>
        <taxon>Flavobacteriaceae</taxon>
        <taxon>Zeaxanthinibacter</taxon>
    </lineage>
</organism>
<dbReference type="EMBL" id="SNYI01000001">
    <property type="protein sequence ID" value="TDQ33367.1"/>
    <property type="molecule type" value="Genomic_DNA"/>
</dbReference>
<dbReference type="GO" id="GO:0016829">
    <property type="term" value="F:lyase activity"/>
    <property type="evidence" value="ECO:0007669"/>
    <property type="project" value="UniProtKB-KW"/>
</dbReference>
<gene>
    <name evidence="3" type="ORF">CLV82_1206</name>
</gene>
<keyword evidence="3" id="KW-0456">Lyase</keyword>
<dbReference type="InterPro" id="IPR037523">
    <property type="entry name" value="VOC_core"/>
</dbReference>
<dbReference type="Gene3D" id="3.10.180.10">
    <property type="entry name" value="2,3-Dihydroxybiphenyl 1,2-Dioxygenase, domain 1"/>
    <property type="match status" value="1"/>
</dbReference>
<dbReference type="InterPro" id="IPR004360">
    <property type="entry name" value="Glyas_Fos-R_dOase_dom"/>
</dbReference>
<evidence type="ECO:0000259" key="2">
    <source>
        <dbReference type="PROSITE" id="PS51819"/>
    </source>
</evidence>
<dbReference type="CDD" id="cd06587">
    <property type="entry name" value="VOC"/>
    <property type="match status" value="1"/>
</dbReference>
<comment type="caution">
    <text evidence="3">The sequence shown here is derived from an EMBL/GenBank/DDBJ whole genome shotgun (WGS) entry which is preliminary data.</text>
</comment>
<dbReference type="Proteomes" id="UP000295468">
    <property type="component" value="Unassembled WGS sequence"/>
</dbReference>